<sequence length="360" mass="41431">MGVPILRLPVVALKVLVDHFNDVELVVVFLLSKRADWFLKVCGKKNVSFFNLSDSEIRRFRVFVILELLLLESRRQGKLPEWHFKLRCSVSNGLDISISCKHFTVSIHFEALENIERFEGARRNLKIGDSFVPVVTTGENDGVEEIHTFWNTDTYGMIVFMDYFKNNFNLSIEQLNFATNRSRAIRTIVTHINSTQTVVKNVLVGCSPPISEDDFKFVLENVSATDYFVSGLTLSQNFKFNGTIRSKIIDIMNARWFTIQNVLESVESQEIHVYGNYTKDELRTFLEEWKAGKLPKLKELTLGTKESPLYVIEGYERWEGRCIQCESERSYSIKIKGLGGCHGCVYTEDRKGYFMSIHGN</sequence>
<proteinExistence type="predicted"/>
<evidence type="ECO:0000313" key="2">
    <source>
        <dbReference type="Proteomes" id="UP000008068"/>
    </source>
</evidence>
<dbReference type="OrthoDB" id="361039at2759"/>
<dbReference type="InParanoid" id="G0NPJ0"/>
<dbReference type="PANTHER" id="PTHR21503:SF52">
    <property type="entry name" value="F-BOX DOMAIN-CONTAINING PROTEIN"/>
    <property type="match status" value="1"/>
</dbReference>
<protein>
    <recommendedName>
        <fullName evidence="3">F-box domain-containing protein</fullName>
    </recommendedName>
</protein>
<dbReference type="PANTHER" id="PTHR21503">
    <property type="entry name" value="F-BOX-CONTAINING HYPOTHETICAL PROTEIN C.ELEGANS"/>
    <property type="match status" value="1"/>
</dbReference>
<organism evidence="2">
    <name type="scientific">Caenorhabditis brenneri</name>
    <name type="common">Nematode worm</name>
    <dbReference type="NCBI Taxonomy" id="135651"/>
    <lineage>
        <taxon>Eukaryota</taxon>
        <taxon>Metazoa</taxon>
        <taxon>Ecdysozoa</taxon>
        <taxon>Nematoda</taxon>
        <taxon>Chromadorea</taxon>
        <taxon>Rhabditida</taxon>
        <taxon>Rhabditina</taxon>
        <taxon>Rhabditomorpha</taxon>
        <taxon>Rhabditoidea</taxon>
        <taxon>Rhabditidae</taxon>
        <taxon>Peloderinae</taxon>
        <taxon>Caenorhabditis</taxon>
    </lineage>
</organism>
<evidence type="ECO:0000313" key="1">
    <source>
        <dbReference type="EMBL" id="EGT35156.1"/>
    </source>
</evidence>
<keyword evidence="2" id="KW-1185">Reference proteome</keyword>
<reference evidence="2" key="1">
    <citation type="submission" date="2011-07" db="EMBL/GenBank/DDBJ databases">
        <authorList>
            <consortium name="Caenorhabditis brenneri Sequencing and Analysis Consortium"/>
            <person name="Wilson R.K."/>
        </authorList>
    </citation>
    <scope>NUCLEOTIDE SEQUENCE [LARGE SCALE GENOMIC DNA]</scope>
    <source>
        <strain evidence="2">PB2801</strain>
    </source>
</reference>
<accession>G0NPJ0</accession>
<dbReference type="HOGENOM" id="CLU_048940_0_0_1"/>
<dbReference type="AlphaFoldDB" id="G0NPJ0"/>
<dbReference type="EMBL" id="GL379920">
    <property type="protein sequence ID" value="EGT35156.1"/>
    <property type="molecule type" value="Genomic_DNA"/>
</dbReference>
<name>G0NPJ0_CAEBE</name>
<gene>
    <name evidence="1" type="ORF">CAEBREN_06006</name>
</gene>
<dbReference type="Proteomes" id="UP000008068">
    <property type="component" value="Unassembled WGS sequence"/>
</dbReference>
<evidence type="ECO:0008006" key="3">
    <source>
        <dbReference type="Google" id="ProtNLM"/>
    </source>
</evidence>